<keyword evidence="11" id="KW-0449">Lipoprotein</keyword>
<dbReference type="EC" id="2.3.1.269" evidence="9"/>
<evidence type="ECO:0000256" key="4">
    <source>
        <dbReference type="ARBA" id="ARBA00022679"/>
    </source>
</evidence>
<comment type="similarity">
    <text evidence="2 9">Belongs to the CN hydrolase family. Apolipoprotein N-acyltransferase subfamily.</text>
</comment>
<evidence type="ECO:0000259" key="10">
    <source>
        <dbReference type="PROSITE" id="PS50263"/>
    </source>
</evidence>
<keyword evidence="5 9" id="KW-0812">Transmembrane</keyword>
<dbReference type="KEGG" id="dpg:DESPIGER_0197"/>
<feature type="transmembrane region" description="Helical" evidence="9">
    <location>
        <begin position="87"/>
        <end position="112"/>
    </location>
</feature>
<reference evidence="12" key="1">
    <citation type="submission" date="2016-10" db="EMBL/GenBank/DDBJ databases">
        <authorList>
            <person name="Wegmann U."/>
        </authorList>
    </citation>
    <scope>NUCLEOTIDE SEQUENCE [LARGE SCALE GENOMIC DNA]</scope>
</reference>
<dbReference type="PANTHER" id="PTHR38686">
    <property type="entry name" value="APOLIPOPROTEIN N-ACYLTRANSFERASE"/>
    <property type="match status" value="1"/>
</dbReference>
<feature type="transmembrane region" description="Helical" evidence="9">
    <location>
        <begin position="189"/>
        <end position="207"/>
    </location>
</feature>
<name>A0A1K1LBK6_9BACT</name>
<dbReference type="AlphaFoldDB" id="A0A1K1LBK6"/>
<keyword evidence="4 9" id="KW-0808">Transferase</keyword>
<gene>
    <name evidence="9" type="primary">lnt</name>
    <name evidence="11" type="ORF">DESPIGER_0197</name>
</gene>
<comment type="function">
    <text evidence="9">Catalyzes the phospholipid dependent N-acylation of the N-terminal cysteine of apolipoprotein, the last step in lipoprotein maturation.</text>
</comment>
<dbReference type="GO" id="GO:0016410">
    <property type="term" value="F:N-acyltransferase activity"/>
    <property type="evidence" value="ECO:0007669"/>
    <property type="project" value="UniProtKB-UniRule"/>
</dbReference>
<dbReference type="UniPathway" id="UPA00666"/>
<feature type="transmembrane region" description="Helical" evidence="9">
    <location>
        <begin position="29"/>
        <end position="48"/>
    </location>
</feature>
<dbReference type="InterPro" id="IPR004563">
    <property type="entry name" value="Apolipo_AcylTrfase"/>
</dbReference>
<evidence type="ECO:0000313" key="12">
    <source>
        <dbReference type="Proteomes" id="UP000186323"/>
    </source>
</evidence>
<proteinExistence type="inferred from homology"/>
<feature type="transmembrane region" description="Helical" evidence="9">
    <location>
        <begin position="486"/>
        <end position="505"/>
    </location>
</feature>
<evidence type="ECO:0000256" key="5">
    <source>
        <dbReference type="ARBA" id="ARBA00022692"/>
    </source>
</evidence>
<dbReference type="EMBL" id="LT630450">
    <property type="protein sequence ID" value="SFV72099.1"/>
    <property type="molecule type" value="Genomic_DNA"/>
</dbReference>
<evidence type="ECO:0000256" key="2">
    <source>
        <dbReference type="ARBA" id="ARBA00010065"/>
    </source>
</evidence>
<dbReference type="InterPro" id="IPR045378">
    <property type="entry name" value="LNT_N"/>
</dbReference>
<dbReference type="Gene3D" id="3.60.110.10">
    <property type="entry name" value="Carbon-nitrogen hydrolase"/>
    <property type="match status" value="1"/>
</dbReference>
<sequence>MRDAWLRSTPLGPGLAGAAALWLSFPNGWISLPPLALLLPLCLALLGTSAPSAGAALRRGWLTSIAGMAAVLYWLTIPMATVGNLPLALAAVCALLVATCLASAGGLFCLLAHALRGRGPLAQAWLLGLAWYFLEYAYALVAGFPWLPLGGALAAWPLWIQAADVTGAYLLAGLWVTVILCLRHWRRPACAGTGLLLAVLLLGYGAWRLHTTPLESDPRGGDSVAVLFAEGNIDQNQKWVPVYQRRTVETYLRLTRAELARHPGETPLIVWPETALPFNFDNNGILSALVRNLARQARSPLLTGVPGFQHDAAGNMQVFNRALLLDPSGGTAGHYDKEHLVPFGEYVPEWLNWNFLADLLQEVGVYTPGHSAAPLVHGDLRLGMLICYEAIFPWLAQARVEHGANVLVDISNDGWFGRSPAALQHLYLASLRAVEQGRWLLRGTNTGISAIIDARGRVTVRGGQFEEDALWGRFRLQQGATVYHTLGPWLPLAAGLLWLGIFWGTRRPSPSTPR</sequence>
<dbReference type="SUPFAM" id="SSF56317">
    <property type="entry name" value="Carbon-nitrogen hydrolase"/>
    <property type="match status" value="1"/>
</dbReference>
<evidence type="ECO:0000256" key="9">
    <source>
        <dbReference type="HAMAP-Rule" id="MF_01148"/>
    </source>
</evidence>
<keyword evidence="3 9" id="KW-1003">Cell membrane</keyword>
<evidence type="ECO:0000256" key="1">
    <source>
        <dbReference type="ARBA" id="ARBA00004651"/>
    </source>
</evidence>
<keyword evidence="6 9" id="KW-1133">Transmembrane helix</keyword>
<comment type="pathway">
    <text evidence="9">Protein modification; lipoprotein biosynthesis (N-acyl transfer).</text>
</comment>
<dbReference type="Pfam" id="PF20154">
    <property type="entry name" value="LNT_N"/>
    <property type="match status" value="1"/>
</dbReference>
<dbReference type="CDD" id="cd07571">
    <property type="entry name" value="ALP_N-acyl_transferase"/>
    <property type="match status" value="1"/>
</dbReference>
<comment type="subcellular location">
    <subcellularLocation>
        <location evidence="1 9">Cell membrane</location>
        <topology evidence="1 9">Multi-pass membrane protein</topology>
    </subcellularLocation>
</comment>
<dbReference type="Pfam" id="PF00795">
    <property type="entry name" value="CN_hydrolase"/>
    <property type="match status" value="1"/>
</dbReference>
<evidence type="ECO:0000256" key="8">
    <source>
        <dbReference type="ARBA" id="ARBA00023315"/>
    </source>
</evidence>
<dbReference type="PANTHER" id="PTHR38686:SF1">
    <property type="entry name" value="APOLIPOPROTEIN N-ACYLTRANSFERASE"/>
    <property type="match status" value="1"/>
</dbReference>
<dbReference type="InterPro" id="IPR036526">
    <property type="entry name" value="C-N_Hydrolase_sf"/>
</dbReference>
<keyword evidence="7 9" id="KW-0472">Membrane</keyword>
<dbReference type="GO" id="GO:0042158">
    <property type="term" value="P:lipoprotein biosynthetic process"/>
    <property type="evidence" value="ECO:0007669"/>
    <property type="project" value="UniProtKB-UniRule"/>
</dbReference>
<keyword evidence="12" id="KW-1185">Reference proteome</keyword>
<protein>
    <recommendedName>
        <fullName evidence="9">Apolipoprotein N-acyltransferase</fullName>
        <shortName evidence="9">ALP N-acyltransferase</shortName>
        <ecNumber evidence="9">2.3.1.269</ecNumber>
    </recommendedName>
</protein>
<comment type="catalytic activity">
    <reaction evidence="9">
        <text>N-terminal S-1,2-diacyl-sn-glyceryl-L-cysteinyl-[lipoprotein] + a glycerophospholipid = N-acyl-S-1,2-diacyl-sn-glyceryl-L-cysteinyl-[lipoprotein] + a 2-acyl-sn-glycero-3-phospholipid + H(+)</text>
        <dbReference type="Rhea" id="RHEA:48228"/>
        <dbReference type="Rhea" id="RHEA-COMP:14681"/>
        <dbReference type="Rhea" id="RHEA-COMP:14684"/>
        <dbReference type="ChEBI" id="CHEBI:15378"/>
        <dbReference type="ChEBI" id="CHEBI:136912"/>
        <dbReference type="ChEBI" id="CHEBI:140656"/>
        <dbReference type="ChEBI" id="CHEBI:140657"/>
        <dbReference type="ChEBI" id="CHEBI:140660"/>
        <dbReference type="EC" id="2.3.1.269"/>
    </reaction>
</comment>
<dbReference type="OrthoDB" id="9804277at2"/>
<dbReference type="Proteomes" id="UP000186323">
    <property type="component" value="Chromosome I"/>
</dbReference>
<dbReference type="HAMAP" id="MF_01148">
    <property type="entry name" value="Lnt"/>
    <property type="match status" value="1"/>
</dbReference>
<evidence type="ECO:0000256" key="3">
    <source>
        <dbReference type="ARBA" id="ARBA00022475"/>
    </source>
</evidence>
<accession>A0A1K1LBK6</accession>
<feature type="transmembrane region" description="Helical" evidence="9">
    <location>
        <begin position="60"/>
        <end position="81"/>
    </location>
</feature>
<dbReference type="PROSITE" id="PS50263">
    <property type="entry name" value="CN_HYDROLASE"/>
    <property type="match status" value="1"/>
</dbReference>
<evidence type="ECO:0000256" key="6">
    <source>
        <dbReference type="ARBA" id="ARBA00022989"/>
    </source>
</evidence>
<evidence type="ECO:0000256" key="7">
    <source>
        <dbReference type="ARBA" id="ARBA00023136"/>
    </source>
</evidence>
<feature type="transmembrane region" description="Helical" evidence="9">
    <location>
        <begin position="159"/>
        <end position="182"/>
    </location>
</feature>
<dbReference type="RefSeq" id="WP_072331911.1">
    <property type="nucleotide sequence ID" value="NZ_DBGALU010000068.1"/>
</dbReference>
<dbReference type="InterPro" id="IPR003010">
    <property type="entry name" value="C-N_Hydrolase"/>
</dbReference>
<dbReference type="GO" id="GO:0005886">
    <property type="term" value="C:plasma membrane"/>
    <property type="evidence" value="ECO:0007669"/>
    <property type="project" value="UniProtKB-SubCell"/>
</dbReference>
<dbReference type="NCBIfam" id="TIGR00546">
    <property type="entry name" value="lnt"/>
    <property type="match status" value="1"/>
</dbReference>
<feature type="transmembrane region" description="Helical" evidence="9">
    <location>
        <begin position="124"/>
        <end position="147"/>
    </location>
</feature>
<organism evidence="11 12">
    <name type="scientific">Desulfovibrio piger</name>
    <dbReference type="NCBI Taxonomy" id="901"/>
    <lineage>
        <taxon>Bacteria</taxon>
        <taxon>Pseudomonadati</taxon>
        <taxon>Thermodesulfobacteriota</taxon>
        <taxon>Desulfovibrionia</taxon>
        <taxon>Desulfovibrionales</taxon>
        <taxon>Desulfovibrionaceae</taxon>
        <taxon>Desulfovibrio</taxon>
    </lineage>
</organism>
<keyword evidence="8 9" id="KW-0012">Acyltransferase</keyword>
<feature type="domain" description="CN hydrolase" evidence="10">
    <location>
        <begin position="229"/>
        <end position="476"/>
    </location>
</feature>
<evidence type="ECO:0000313" key="11">
    <source>
        <dbReference type="EMBL" id="SFV72099.1"/>
    </source>
</evidence>